<gene>
    <name evidence="2" type="ORF">H8J20_09820</name>
</gene>
<dbReference type="Pfam" id="PF01425">
    <property type="entry name" value="Amidase"/>
    <property type="match status" value="1"/>
</dbReference>
<name>A0AAW3WPH6_SERFO</name>
<sequence>MNPARINPSLIETIDYIRLGSVTPLDILEFCYDNYINKKIFNVLISEEYQYYIDHLKKTGNSYVRKYSNNVLYGIPIIVKDNIHVKRFFNTAGTSALSNFRPDADAWIVDKLKSHGAIIVGKANMHELSLGATSHNYAFGHVRNAHDFSLIAGGSSGGSAVAVALGLSPIAIGTDTAGSIRIPAALNGIIGFRPSLNRYSSKGITPVTPSRDVPGVLATCVADVRLLDELIFDDPDTICNEPDSSSRTRIGIVRDFFYVGVDDKILDIIEEKISLLKENGFEIIELEFPELSTYNDIVSTVIGLYEFWPAMEHYLREYAPQIDMNVLVESVASKQIKELISGFMSPNSLYGIDKSLYEETKTHKRPKLVNAFAEFFIKHKISAIALPTTVSLANNINDGENISQINGETVSSNYAYLRNTLPASNAGLPAITIPAGKTKDNNCVGFELNGPIGSDKILLSIAEDIENIFHLKCSQ</sequence>
<protein>
    <recommendedName>
        <fullName evidence="1">Amidase domain-containing protein</fullName>
    </recommendedName>
</protein>
<dbReference type="GO" id="GO:0003824">
    <property type="term" value="F:catalytic activity"/>
    <property type="evidence" value="ECO:0007669"/>
    <property type="project" value="InterPro"/>
</dbReference>
<feature type="domain" description="Amidase" evidence="1">
    <location>
        <begin position="52"/>
        <end position="459"/>
    </location>
</feature>
<dbReference type="EMBL" id="JACNYO010000007">
    <property type="protein sequence ID" value="MBC3212437.1"/>
    <property type="molecule type" value="Genomic_DNA"/>
</dbReference>
<dbReference type="RefSeq" id="WP_179252329.1">
    <property type="nucleotide sequence ID" value="NZ_JACBIV010000006.1"/>
</dbReference>
<proteinExistence type="predicted"/>
<dbReference type="InterPro" id="IPR000120">
    <property type="entry name" value="Amidase"/>
</dbReference>
<dbReference type="Gene3D" id="3.90.1300.10">
    <property type="entry name" value="Amidase signature (AS) domain"/>
    <property type="match status" value="1"/>
</dbReference>
<evidence type="ECO:0000313" key="2">
    <source>
        <dbReference type="EMBL" id="MBC3212437.1"/>
    </source>
</evidence>
<evidence type="ECO:0000259" key="1">
    <source>
        <dbReference type="Pfam" id="PF01425"/>
    </source>
</evidence>
<dbReference type="SUPFAM" id="SSF75304">
    <property type="entry name" value="Amidase signature (AS) enzymes"/>
    <property type="match status" value="1"/>
</dbReference>
<dbReference type="InterPro" id="IPR023631">
    <property type="entry name" value="Amidase_dom"/>
</dbReference>
<dbReference type="AlphaFoldDB" id="A0AAW3WPH6"/>
<dbReference type="PROSITE" id="PS00571">
    <property type="entry name" value="AMIDASES"/>
    <property type="match status" value="1"/>
</dbReference>
<dbReference type="InterPro" id="IPR036928">
    <property type="entry name" value="AS_sf"/>
</dbReference>
<dbReference type="Proteomes" id="UP000659084">
    <property type="component" value="Unassembled WGS sequence"/>
</dbReference>
<comment type="caution">
    <text evidence="2">The sequence shown here is derived from an EMBL/GenBank/DDBJ whole genome shotgun (WGS) entry which is preliminary data.</text>
</comment>
<accession>A0AAW3WPH6</accession>
<reference evidence="2" key="1">
    <citation type="submission" date="2020-08" db="EMBL/GenBank/DDBJ databases">
        <title>Food and environmental bacterial isolates.</title>
        <authorList>
            <person name="Richter L."/>
            <person name="Du Plessis E.M."/>
            <person name="Duvenage S."/>
            <person name="Allam M."/>
            <person name="Korsten L."/>
        </authorList>
    </citation>
    <scope>NUCLEOTIDE SEQUENCE</scope>
    <source>
        <strain evidence="2">UPMP2127</strain>
    </source>
</reference>
<dbReference type="PANTHER" id="PTHR11895:SF151">
    <property type="entry name" value="GLUTAMYL-TRNA(GLN) AMIDOTRANSFERASE SUBUNIT A"/>
    <property type="match status" value="1"/>
</dbReference>
<evidence type="ECO:0000313" key="3">
    <source>
        <dbReference type="Proteomes" id="UP000659084"/>
    </source>
</evidence>
<dbReference type="InterPro" id="IPR020556">
    <property type="entry name" value="Amidase_CS"/>
</dbReference>
<dbReference type="PANTHER" id="PTHR11895">
    <property type="entry name" value="TRANSAMIDASE"/>
    <property type="match status" value="1"/>
</dbReference>
<organism evidence="2 3">
    <name type="scientific">Serratia fonticola</name>
    <dbReference type="NCBI Taxonomy" id="47917"/>
    <lineage>
        <taxon>Bacteria</taxon>
        <taxon>Pseudomonadati</taxon>
        <taxon>Pseudomonadota</taxon>
        <taxon>Gammaproteobacteria</taxon>
        <taxon>Enterobacterales</taxon>
        <taxon>Yersiniaceae</taxon>
        <taxon>Serratia</taxon>
    </lineage>
</organism>